<gene>
    <name evidence="3" type="ORF">SHERM_03920</name>
</gene>
<evidence type="ECO:0000259" key="2">
    <source>
        <dbReference type="PROSITE" id="PS50011"/>
    </source>
</evidence>
<evidence type="ECO:0000256" key="1">
    <source>
        <dbReference type="SAM" id="MobiDB-lite"/>
    </source>
</evidence>
<keyword evidence="4" id="KW-1185">Reference proteome</keyword>
<dbReference type="GO" id="GO:0005524">
    <property type="term" value="F:ATP binding"/>
    <property type="evidence" value="ECO:0007669"/>
    <property type="project" value="InterPro"/>
</dbReference>
<name>A0A9N7NSE9_STRHE</name>
<protein>
    <submittedName>
        <fullName evidence="3">Cyclin-dependent kinase B1-2</fullName>
    </submittedName>
</protein>
<organism evidence="3 4">
    <name type="scientific">Striga hermonthica</name>
    <name type="common">Purple witchweed</name>
    <name type="synonym">Buchnera hermonthica</name>
    <dbReference type="NCBI Taxonomy" id="68872"/>
    <lineage>
        <taxon>Eukaryota</taxon>
        <taxon>Viridiplantae</taxon>
        <taxon>Streptophyta</taxon>
        <taxon>Embryophyta</taxon>
        <taxon>Tracheophyta</taxon>
        <taxon>Spermatophyta</taxon>
        <taxon>Magnoliopsida</taxon>
        <taxon>eudicotyledons</taxon>
        <taxon>Gunneridae</taxon>
        <taxon>Pentapetalae</taxon>
        <taxon>asterids</taxon>
        <taxon>lamiids</taxon>
        <taxon>Lamiales</taxon>
        <taxon>Orobanchaceae</taxon>
        <taxon>Buchnereae</taxon>
        <taxon>Striga</taxon>
    </lineage>
</organism>
<feature type="compositionally biased region" description="Basic and acidic residues" evidence="1">
    <location>
        <begin position="60"/>
        <end position="69"/>
    </location>
</feature>
<dbReference type="SUPFAM" id="SSF56112">
    <property type="entry name" value="Protein kinase-like (PK-like)"/>
    <property type="match status" value="1"/>
</dbReference>
<sequence>MLSTSSTRAHCHNHGFLHRDLKPQNMLPDKYKGPIRTRNHELRQRLEEDSIHPPESGIEGQRDLCLRRG</sequence>
<keyword evidence="3" id="KW-0808">Transferase</keyword>
<dbReference type="InterPro" id="IPR011009">
    <property type="entry name" value="Kinase-like_dom_sf"/>
</dbReference>
<dbReference type="EMBL" id="CACSLK010030184">
    <property type="protein sequence ID" value="CAA0836882.1"/>
    <property type="molecule type" value="Genomic_DNA"/>
</dbReference>
<feature type="non-terminal residue" evidence="3">
    <location>
        <position position="1"/>
    </location>
</feature>
<reference evidence="3" key="1">
    <citation type="submission" date="2019-12" db="EMBL/GenBank/DDBJ databases">
        <authorList>
            <person name="Scholes J."/>
        </authorList>
    </citation>
    <scope>NUCLEOTIDE SEQUENCE</scope>
</reference>
<dbReference type="GO" id="GO:0004672">
    <property type="term" value="F:protein kinase activity"/>
    <property type="evidence" value="ECO:0007669"/>
    <property type="project" value="InterPro"/>
</dbReference>
<dbReference type="PROSITE" id="PS50011">
    <property type="entry name" value="PROTEIN_KINASE_DOM"/>
    <property type="match status" value="1"/>
</dbReference>
<evidence type="ECO:0000313" key="4">
    <source>
        <dbReference type="Proteomes" id="UP001153555"/>
    </source>
</evidence>
<feature type="region of interest" description="Disordered" evidence="1">
    <location>
        <begin position="1"/>
        <end position="32"/>
    </location>
</feature>
<comment type="caution">
    <text evidence="3">The sequence shown here is derived from an EMBL/GenBank/DDBJ whole genome shotgun (WGS) entry which is preliminary data.</text>
</comment>
<dbReference type="InterPro" id="IPR000719">
    <property type="entry name" value="Prot_kinase_dom"/>
</dbReference>
<feature type="region of interest" description="Disordered" evidence="1">
    <location>
        <begin position="47"/>
        <end position="69"/>
    </location>
</feature>
<dbReference type="Proteomes" id="UP001153555">
    <property type="component" value="Unassembled WGS sequence"/>
</dbReference>
<dbReference type="AlphaFoldDB" id="A0A9N7NSE9"/>
<proteinExistence type="predicted"/>
<evidence type="ECO:0000313" key="3">
    <source>
        <dbReference type="EMBL" id="CAA0836882.1"/>
    </source>
</evidence>
<feature type="domain" description="Protein kinase" evidence="2">
    <location>
        <begin position="1"/>
        <end position="69"/>
    </location>
</feature>
<dbReference type="Gene3D" id="1.10.510.10">
    <property type="entry name" value="Transferase(Phosphotransferase) domain 1"/>
    <property type="match status" value="1"/>
</dbReference>
<accession>A0A9N7NSE9</accession>
<keyword evidence="3" id="KW-0418">Kinase</keyword>